<keyword evidence="3" id="KW-1003">Cell membrane</keyword>
<evidence type="ECO:0000256" key="4">
    <source>
        <dbReference type="ARBA" id="ARBA00022692"/>
    </source>
</evidence>
<reference evidence="8 9" key="1">
    <citation type="submission" date="2022-09" db="EMBL/GenBank/DDBJ databases">
        <title>Complete genome sequence of Janibacter terrae strain COS04-44, PCL-degrading bacteria isolated from oil spilled coast.</title>
        <authorList>
            <person name="Park H."/>
            <person name="Kim J.Y."/>
            <person name="An S.H."/>
            <person name="Lee C.M."/>
            <person name="Weon H.-Y."/>
        </authorList>
    </citation>
    <scope>NUCLEOTIDE SEQUENCE [LARGE SCALE GENOMIC DNA]</scope>
    <source>
        <strain evidence="8 9">COS04-44</strain>
    </source>
</reference>
<keyword evidence="6 7" id="KW-0472">Membrane</keyword>
<evidence type="ECO:0000256" key="5">
    <source>
        <dbReference type="ARBA" id="ARBA00022989"/>
    </source>
</evidence>
<keyword evidence="5 7" id="KW-1133">Transmembrane helix</keyword>
<dbReference type="InterPro" id="IPR005524">
    <property type="entry name" value="DUF318"/>
</dbReference>
<feature type="transmembrane region" description="Helical" evidence="7">
    <location>
        <begin position="263"/>
        <end position="284"/>
    </location>
</feature>
<dbReference type="Proteomes" id="UP001381003">
    <property type="component" value="Chromosome"/>
</dbReference>
<comment type="similarity">
    <text evidence="2">Belongs to the UPF0718 family.</text>
</comment>
<feature type="transmembrane region" description="Helical" evidence="7">
    <location>
        <begin position="291"/>
        <end position="315"/>
    </location>
</feature>
<protein>
    <submittedName>
        <fullName evidence="8">Permease</fullName>
    </submittedName>
</protein>
<feature type="transmembrane region" description="Helical" evidence="7">
    <location>
        <begin position="16"/>
        <end position="36"/>
    </location>
</feature>
<dbReference type="PANTHER" id="PTHR43299:SF1">
    <property type="entry name" value="UPF0718 PROTEIN YRAQ"/>
    <property type="match status" value="1"/>
</dbReference>
<keyword evidence="4 7" id="KW-0812">Transmembrane</keyword>
<evidence type="ECO:0000313" key="9">
    <source>
        <dbReference type="Proteomes" id="UP001381003"/>
    </source>
</evidence>
<proteinExistence type="inferred from homology"/>
<dbReference type="EMBL" id="CP104874">
    <property type="protein sequence ID" value="WWF06783.1"/>
    <property type="molecule type" value="Genomic_DNA"/>
</dbReference>
<gene>
    <name evidence="8" type="ORF">N5P18_07915</name>
</gene>
<organism evidence="8 9">
    <name type="scientific">Janibacter terrae</name>
    <dbReference type="NCBI Taxonomy" id="103817"/>
    <lineage>
        <taxon>Bacteria</taxon>
        <taxon>Bacillati</taxon>
        <taxon>Actinomycetota</taxon>
        <taxon>Actinomycetes</taxon>
        <taxon>Micrococcales</taxon>
        <taxon>Intrasporangiaceae</taxon>
        <taxon>Janibacter</taxon>
    </lineage>
</organism>
<keyword evidence="9" id="KW-1185">Reference proteome</keyword>
<dbReference type="RefSeq" id="WP_338539212.1">
    <property type="nucleotide sequence ID" value="NZ_CP104874.1"/>
</dbReference>
<accession>A0ABZ2FKV7</accession>
<evidence type="ECO:0000313" key="8">
    <source>
        <dbReference type="EMBL" id="WWF06783.1"/>
    </source>
</evidence>
<evidence type="ECO:0000256" key="3">
    <source>
        <dbReference type="ARBA" id="ARBA00022475"/>
    </source>
</evidence>
<feature type="transmembrane region" description="Helical" evidence="7">
    <location>
        <begin position="76"/>
        <end position="100"/>
    </location>
</feature>
<feature type="transmembrane region" description="Helical" evidence="7">
    <location>
        <begin position="235"/>
        <end position="257"/>
    </location>
</feature>
<evidence type="ECO:0000256" key="7">
    <source>
        <dbReference type="SAM" id="Phobius"/>
    </source>
</evidence>
<evidence type="ECO:0000256" key="2">
    <source>
        <dbReference type="ARBA" id="ARBA00006386"/>
    </source>
</evidence>
<sequence>MSTAPSPGRPRHLDRWVLGVAITALVFVVGLVWAKWWPYALKIDGLVGSRAWDGGALVDVARDASTWSQGAWDFTLAYSLAVWKALPVGLLVAAAIDALLPREHLRRVLAGRGSTSGAAIAGAASLPSMMCTCCASPVAVSLRRSGVPLPSVVAYWLGNPVLNPAVLVFLALVGPWEWAATRLVVGVGLVLGAAALAARLAQGRRVDPTVADIAPETVDEDGPSLGRFVRSLVRFTLTLVPEYLVVVALVGAAAHVFSFEAAWVTGGGFALVAVAAVVVLLVIPTGGEIPVLLALAAVGASPWVLGLVLIALPAVSLPSLVMVGRALTWRVTAVTAGVVTAAGLAAGAALVVLG</sequence>
<evidence type="ECO:0000256" key="6">
    <source>
        <dbReference type="ARBA" id="ARBA00023136"/>
    </source>
</evidence>
<feature type="transmembrane region" description="Helical" evidence="7">
    <location>
        <begin position="327"/>
        <end position="353"/>
    </location>
</feature>
<feature type="transmembrane region" description="Helical" evidence="7">
    <location>
        <begin position="179"/>
        <end position="198"/>
    </location>
</feature>
<comment type="subcellular location">
    <subcellularLocation>
        <location evidence="1">Cell membrane</location>
        <topology evidence="1">Multi-pass membrane protein</topology>
    </subcellularLocation>
</comment>
<feature type="transmembrane region" description="Helical" evidence="7">
    <location>
        <begin position="152"/>
        <end position="173"/>
    </location>
</feature>
<dbReference type="Pfam" id="PF03773">
    <property type="entry name" value="ArsP_1"/>
    <property type="match status" value="1"/>
</dbReference>
<dbReference type="PANTHER" id="PTHR43299">
    <property type="entry name" value="UPF0718 PROTEIN YRAQ"/>
    <property type="match status" value="1"/>
</dbReference>
<name>A0ABZ2FKV7_9MICO</name>
<evidence type="ECO:0000256" key="1">
    <source>
        <dbReference type="ARBA" id="ARBA00004651"/>
    </source>
</evidence>